<dbReference type="Pfam" id="PF05057">
    <property type="entry name" value="DUF676"/>
    <property type="match status" value="1"/>
</dbReference>
<protein>
    <submittedName>
        <fullName evidence="2">Serine esterase</fullName>
    </submittedName>
</protein>
<evidence type="ECO:0000313" key="3">
    <source>
        <dbReference type="Proteomes" id="UP000219452"/>
    </source>
</evidence>
<gene>
    <name evidence="2" type="ORF">SAMN06269250_1662</name>
</gene>
<dbReference type="OrthoDB" id="869379at2"/>
<keyword evidence="3" id="KW-1185">Reference proteome</keyword>
<dbReference type="Gene3D" id="3.40.50.1820">
    <property type="entry name" value="alpha/beta hydrolase"/>
    <property type="match status" value="1"/>
</dbReference>
<dbReference type="Proteomes" id="UP000219452">
    <property type="component" value="Unassembled WGS sequence"/>
</dbReference>
<dbReference type="EMBL" id="OCNH01000001">
    <property type="protein sequence ID" value="SOD81064.1"/>
    <property type="molecule type" value="Genomic_DNA"/>
</dbReference>
<accession>A0A286FE09</accession>
<dbReference type="SUPFAM" id="SSF53474">
    <property type="entry name" value="alpha/beta-Hydrolases"/>
    <property type="match status" value="1"/>
</dbReference>
<feature type="domain" description="DUF676" evidence="1">
    <location>
        <begin position="9"/>
        <end position="154"/>
    </location>
</feature>
<dbReference type="InterPro" id="IPR007751">
    <property type="entry name" value="DUF676_lipase-like"/>
</dbReference>
<evidence type="ECO:0000259" key="1">
    <source>
        <dbReference type="Pfam" id="PF05057"/>
    </source>
</evidence>
<dbReference type="InterPro" id="IPR044294">
    <property type="entry name" value="Lipase-like"/>
</dbReference>
<dbReference type="RefSeq" id="WP_097125278.1">
    <property type="nucleotide sequence ID" value="NZ_OCNH01000001.1"/>
</dbReference>
<dbReference type="PANTHER" id="PTHR12482">
    <property type="entry name" value="LIPASE ROG1-RELATED-RELATED"/>
    <property type="match status" value="1"/>
</dbReference>
<proteinExistence type="predicted"/>
<reference evidence="3" key="1">
    <citation type="submission" date="2017-09" db="EMBL/GenBank/DDBJ databases">
        <authorList>
            <person name="Varghese N."/>
            <person name="Submissions S."/>
        </authorList>
    </citation>
    <scope>NUCLEOTIDE SEQUENCE [LARGE SCALE GENOMIC DNA]</scope>
    <source>
        <strain evidence="3">DSM 29961</strain>
    </source>
</reference>
<dbReference type="AlphaFoldDB" id="A0A286FE09"/>
<sequence>MDYEIEEVENKHLLVLVHGLNGSDASWKGEEKRLVENLVQEDLIKNNFNVAIFSYRTKIFEINWFKRIISLFLGFIKVKPKEDAIGFNVGINPISQDFESEIRNIYNNYETISIIAHSMGGLVVKSSFTWMREEILKKIQLFISLSVPHIGSSLAQLGDSLLGDNPQLKDLRLIADFTTQINQRYADLRYKPKIVYQSGNQDTVVPRQSAIPPNVPTDSTISTSDNHFSVLLFKDRRNNLIFETILKELKIVLQPFGSVEVGIDDQTPFGFFVDAVASSLNIKVDKSCFSLEELKTPLREGNISGNSVEEFFTKVGDFSINKLPEYTVKKDGRTLNYIFIKT</sequence>
<organism evidence="2 3">
    <name type="scientific">Spirosoma fluviale</name>
    <dbReference type="NCBI Taxonomy" id="1597977"/>
    <lineage>
        <taxon>Bacteria</taxon>
        <taxon>Pseudomonadati</taxon>
        <taxon>Bacteroidota</taxon>
        <taxon>Cytophagia</taxon>
        <taxon>Cytophagales</taxon>
        <taxon>Cytophagaceae</taxon>
        <taxon>Spirosoma</taxon>
    </lineage>
</organism>
<evidence type="ECO:0000313" key="2">
    <source>
        <dbReference type="EMBL" id="SOD81064.1"/>
    </source>
</evidence>
<dbReference type="InterPro" id="IPR029058">
    <property type="entry name" value="AB_hydrolase_fold"/>
</dbReference>
<name>A0A286FE09_9BACT</name>